<evidence type="ECO:0000256" key="1">
    <source>
        <dbReference type="ARBA" id="ARBA00010148"/>
    </source>
</evidence>
<dbReference type="InterPro" id="IPR036906">
    <property type="entry name" value="ATPase_V1_fsu_sf"/>
</dbReference>
<dbReference type="EMBL" id="FXBB01000001">
    <property type="protein sequence ID" value="SMG10067.1"/>
    <property type="molecule type" value="Genomic_DNA"/>
</dbReference>
<reference evidence="5" key="1">
    <citation type="submission" date="2017-04" db="EMBL/GenBank/DDBJ databases">
        <authorList>
            <person name="Varghese N."/>
            <person name="Submissions S."/>
        </authorList>
    </citation>
    <scope>NUCLEOTIDE SEQUENCE [LARGE SCALE GENOMIC DNA]</scope>
    <source>
        <strain evidence="5">USBA 82</strain>
    </source>
</reference>
<accession>A0A1X7I7F6</accession>
<dbReference type="SUPFAM" id="SSF159468">
    <property type="entry name" value="AtpF-like"/>
    <property type="match status" value="1"/>
</dbReference>
<proteinExistence type="inferred from homology"/>
<evidence type="ECO:0000313" key="5">
    <source>
        <dbReference type="Proteomes" id="UP000193355"/>
    </source>
</evidence>
<dbReference type="Proteomes" id="UP000193355">
    <property type="component" value="Unassembled WGS sequence"/>
</dbReference>
<evidence type="ECO:0000313" key="4">
    <source>
        <dbReference type="EMBL" id="SMG10067.1"/>
    </source>
</evidence>
<dbReference type="STRING" id="561720.SAMN06275492_101176"/>
<gene>
    <name evidence="4" type="ORF">SAMN06275492_101176</name>
</gene>
<dbReference type="RefSeq" id="WP_085543463.1">
    <property type="nucleotide sequence ID" value="NZ_FXBB01000001.1"/>
</dbReference>
<sequence length="111" mass="12077">MSDSSSRPMAAVGHYDTVLPFQAVGVRPFPVTGDLLEAKSILERLAREGYAVVFVEEALFLEHQELISELNQEHSASIIPIPGIKGSLNVGLSAIRKNVERAVGMDIFAEK</sequence>
<dbReference type="Pfam" id="PF01990">
    <property type="entry name" value="ATP-synt_F"/>
    <property type="match status" value="1"/>
</dbReference>
<protein>
    <submittedName>
        <fullName evidence="4">V/A-type H+-transporting ATPase subunit F</fullName>
    </submittedName>
</protein>
<dbReference type="GO" id="GO:0046961">
    <property type="term" value="F:proton-transporting ATPase activity, rotational mechanism"/>
    <property type="evidence" value="ECO:0007669"/>
    <property type="project" value="InterPro"/>
</dbReference>
<evidence type="ECO:0000256" key="2">
    <source>
        <dbReference type="ARBA" id="ARBA00022448"/>
    </source>
</evidence>
<comment type="similarity">
    <text evidence="1">Belongs to the V-ATPase F subunit family.</text>
</comment>
<organism evidence="4 5">
    <name type="scientific">Dethiosulfovibrio salsuginis</name>
    <dbReference type="NCBI Taxonomy" id="561720"/>
    <lineage>
        <taxon>Bacteria</taxon>
        <taxon>Thermotogati</taxon>
        <taxon>Synergistota</taxon>
        <taxon>Synergistia</taxon>
        <taxon>Synergistales</taxon>
        <taxon>Dethiosulfovibrionaceae</taxon>
        <taxon>Dethiosulfovibrio</taxon>
    </lineage>
</organism>
<dbReference type="Gene3D" id="3.40.50.10580">
    <property type="entry name" value="ATPase, V1 complex, subunit F"/>
    <property type="match status" value="1"/>
</dbReference>
<dbReference type="OrthoDB" id="5311at2"/>
<dbReference type="AlphaFoldDB" id="A0A1X7I7F6"/>
<keyword evidence="5" id="KW-1185">Reference proteome</keyword>
<name>A0A1X7I7F6_9BACT</name>
<evidence type="ECO:0000256" key="3">
    <source>
        <dbReference type="ARBA" id="ARBA00023065"/>
    </source>
</evidence>
<keyword evidence="3" id="KW-0406">Ion transport</keyword>
<keyword evidence="2" id="KW-0813">Transport</keyword>
<dbReference type="InterPro" id="IPR008218">
    <property type="entry name" value="ATPase_V1-cplx_f_g_su"/>
</dbReference>